<gene>
    <name evidence="10" type="ORF">OIE73_39330</name>
</gene>
<dbReference type="Gene3D" id="3.30.200.20">
    <property type="entry name" value="Phosphorylase Kinase, domain 1"/>
    <property type="match status" value="1"/>
</dbReference>
<feature type="binding site" evidence="7">
    <location>
        <position position="51"/>
    </location>
    <ligand>
        <name>ATP</name>
        <dbReference type="ChEBI" id="CHEBI:30616"/>
    </ligand>
</feature>
<evidence type="ECO:0000256" key="4">
    <source>
        <dbReference type="ARBA" id="ARBA00022741"/>
    </source>
</evidence>
<dbReference type="InterPro" id="IPR008271">
    <property type="entry name" value="Ser/Thr_kinase_AS"/>
</dbReference>
<keyword evidence="2 10" id="KW-0723">Serine/threonine-protein kinase</keyword>
<evidence type="ECO:0000256" key="2">
    <source>
        <dbReference type="ARBA" id="ARBA00022527"/>
    </source>
</evidence>
<evidence type="ECO:0000256" key="8">
    <source>
        <dbReference type="SAM" id="MobiDB-lite"/>
    </source>
</evidence>
<keyword evidence="5 10" id="KW-0418">Kinase</keyword>
<dbReference type="PANTHER" id="PTHR43289">
    <property type="entry name" value="MITOGEN-ACTIVATED PROTEIN KINASE KINASE KINASE 20-RELATED"/>
    <property type="match status" value="1"/>
</dbReference>
<dbReference type="PROSITE" id="PS50011">
    <property type="entry name" value="PROTEIN_KINASE_DOM"/>
    <property type="match status" value="1"/>
</dbReference>
<dbReference type="RefSeq" id="WP_326756794.1">
    <property type="nucleotide sequence ID" value="NZ_CP109134.1"/>
</dbReference>
<evidence type="ECO:0000256" key="3">
    <source>
        <dbReference type="ARBA" id="ARBA00022679"/>
    </source>
</evidence>
<dbReference type="Pfam" id="PF00069">
    <property type="entry name" value="Pkinase"/>
    <property type="match status" value="1"/>
</dbReference>
<feature type="region of interest" description="Disordered" evidence="8">
    <location>
        <begin position="319"/>
        <end position="345"/>
    </location>
</feature>
<dbReference type="PROSITE" id="PS00108">
    <property type="entry name" value="PROTEIN_KINASE_ST"/>
    <property type="match status" value="1"/>
</dbReference>
<proteinExistence type="predicted"/>
<dbReference type="EC" id="2.7.11.1" evidence="1"/>
<evidence type="ECO:0000259" key="9">
    <source>
        <dbReference type="PROSITE" id="PS50011"/>
    </source>
</evidence>
<organism evidence="10 11">
    <name type="scientific">Streptomyces hirsutus</name>
    <dbReference type="NCBI Taxonomy" id="35620"/>
    <lineage>
        <taxon>Bacteria</taxon>
        <taxon>Bacillati</taxon>
        <taxon>Actinomycetota</taxon>
        <taxon>Actinomycetes</taxon>
        <taxon>Kitasatosporales</taxon>
        <taxon>Streptomycetaceae</taxon>
        <taxon>Streptomyces</taxon>
    </lineage>
</organism>
<evidence type="ECO:0000313" key="11">
    <source>
        <dbReference type="Proteomes" id="UP001335325"/>
    </source>
</evidence>
<feature type="domain" description="Protein kinase" evidence="9">
    <location>
        <begin position="22"/>
        <end position="274"/>
    </location>
</feature>
<evidence type="ECO:0000256" key="1">
    <source>
        <dbReference type="ARBA" id="ARBA00012513"/>
    </source>
</evidence>
<evidence type="ECO:0000256" key="6">
    <source>
        <dbReference type="ARBA" id="ARBA00022840"/>
    </source>
</evidence>
<accession>A0ABZ1GYX8</accession>
<dbReference type="EMBL" id="CP109134">
    <property type="protein sequence ID" value="WSD11120.1"/>
    <property type="molecule type" value="Genomic_DNA"/>
</dbReference>
<dbReference type="PANTHER" id="PTHR43289:SF6">
    <property type="entry name" value="SERINE_THREONINE-PROTEIN KINASE NEKL-3"/>
    <property type="match status" value="1"/>
</dbReference>
<sequence length="488" mass="52528">MATGEEPESSATTEQRLIGGRYRLTERLGAGGMGTVWAGWDTLVDREVAVKQALTASAGPLAARILREARVAARVEHPAVVTVHDVVVEDGYPWIVMERVHGESLADRLDHNGALPEREAARIGMAVTEALAAAHARGVLHRDVKPGNVLLGSGGRVVLTDFGIAYIVGEESLTQAGEFVGSLAYTAPERMGGQRPGPASDMWSLGVLLYEMVEATSPFRRASMEATVGAVLAGKTPPLHRAVALAPLIKALLVTDPAARPAAQAVIEALRATAGSAEPVRKPAVTRSQQRMRWAAALLSTAAVAVLTLPLLDRFDDSPSSPLASAPPTPTNSRSSSQTGAKGYEHVSQPGFELEVSAGWRHHDKNASAQYRYTRGEYELIVVPGRDAVANYAKDLMIYQRDYEPELQPYRDSTWATSSGLTTIKVSGYRGVRGQFTWEAEGKERFVLNRALNIDGRIHLLVATGPEAARDTVSRFYDHAAKTYKPAK</sequence>
<dbReference type="PROSITE" id="PS00107">
    <property type="entry name" value="PROTEIN_KINASE_ATP"/>
    <property type="match status" value="1"/>
</dbReference>
<dbReference type="Proteomes" id="UP001335325">
    <property type="component" value="Chromosome"/>
</dbReference>
<dbReference type="Gene3D" id="1.10.510.10">
    <property type="entry name" value="Transferase(Phosphotransferase) domain 1"/>
    <property type="match status" value="1"/>
</dbReference>
<evidence type="ECO:0000256" key="7">
    <source>
        <dbReference type="PROSITE-ProRule" id="PRU10141"/>
    </source>
</evidence>
<dbReference type="InterPro" id="IPR011009">
    <property type="entry name" value="Kinase-like_dom_sf"/>
</dbReference>
<dbReference type="SUPFAM" id="SSF56112">
    <property type="entry name" value="Protein kinase-like (PK-like)"/>
    <property type="match status" value="1"/>
</dbReference>
<dbReference type="GO" id="GO:0004674">
    <property type="term" value="F:protein serine/threonine kinase activity"/>
    <property type="evidence" value="ECO:0007669"/>
    <property type="project" value="UniProtKB-KW"/>
</dbReference>
<dbReference type="InterPro" id="IPR000719">
    <property type="entry name" value="Prot_kinase_dom"/>
</dbReference>
<evidence type="ECO:0000256" key="5">
    <source>
        <dbReference type="ARBA" id="ARBA00022777"/>
    </source>
</evidence>
<protein>
    <recommendedName>
        <fullName evidence="1">non-specific serine/threonine protein kinase</fullName>
        <ecNumber evidence="1">2.7.11.1</ecNumber>
    </recommendedName>
</protein>
<dbReference type="CDD" id="cd14014">
    <property type="entry name" value="STKc_PknB_like"/>
    <property type="match status" value="1"/>
</dbReference>
<keyword evidence="4 7" id="KW-0547">Nucleotide-binding</keyword>
<dbReference type="InterPro" id="IPR017441">
    <property type="entry name" value="Protein_kinase_ATP_BS"/>
</dbReference>
<dbReference type="GeneID" id="91548765"/>
<keyword evidence="11" id="KW-1185">Reference proteome</keyword>
<name>A0ABZ1GYX8_9ACTN</name>
<keyword evidence="3" id="KW-0808">Transferase</keyword>
<evidence type="ECO:0000313" key="10">
    <source>
        <dbReference type="EMBL" id="WSD11120.1"/>
    </source>
</evidence>
<dbReference type="SMART" id="SM00220">
    <property type="entry name" value="S_TKc"/>
    <property type="match status" value="1"/>
</dbReference>
<reference evidence="10 11" key="1">
    <citation type="submission" date="2022-10" db="EMBL/GenBank/DDBJ databases">
        <title>The complete genomes of actinobacterial strains from the NBC collection.</title>
        <authorList>
            <person name="Joergensen T.S."/>
            <person name="Alvarez Arevalo M."/>
            <person name="Sterndorff E.B."/>
            <person name="Faurdal D."/>
            <person name="Vuksanovic O."/>
            <person name="Mourched A.-S."/>
            <person name="Charusanti P."/>
            <person name="Shaw S."/>
            <person name="Blin K."/>
            <person name="Weber T."/>
        </authorList>
    </citation>
    <scope>NUCLEOTIDE SEQUENCE [LARGE SCALE GENOMIC DNA]</scope>
    <source>
        <strain evidence="10 11">NBC 01753</strain>
    </source>
</reference>
<keyword evidence="6 7" id="KW-0067">ATP-binding</keyword>